<sequence length="75" mass="8510">MFSIFNLMQELVCKMAYDTKNQAPISIQVLNRKTGSDKFELNKLKMIALNANTKHSLTAFQDSIRLSLSKNDDVS</sequence>
<proteinExistence type="predicted"/>
<dbReference type="EMBL" id="CP017258">
    <property type="protein sequence ID" value="AQW87302.1"/>
    <property type="molecule type" value="Genomic_DNA"/>
</dbReference>
<evidence type="ECO:0000313" key="1">
    <source>
        <dbReference type="EMBL" id="AQW87302.1"/>
    </source>
</evidence>
<reference evidence="2" key="1">
    <citation type="submission" date="2016-09" db="EMBL/GenBank/DDBJ databases">
        <title>Comparative genomics of the Campylobacter concisus group.</title>
        <authorList>
            <person name="Miller W.G."/>
            <person name="Yee E."/>
            <person name="Chapman M.H."/>
            <person name="Huynh S."/>
            <person name="Bono J.L."/>
            <person name="On S.L.W."/>
            <person name="StLeger J."/>
            <person name="Foster G."/>
            <person name="Parker C.T."/>
        </authorList>
    </citation>
    <scope>NUCLEOTIDE SEQUENCE [LARGE SCALE GENOMIC DNA]</scope>
    <source>
        <strain evidence="2">RM18021</strain>
    </source>
</reference>
<name>A0A1S6U6J3_9BACT</name>
<accession>A0A1S6U6J3</accession>
<dbReference type="AlphaFoldDB" id="A0A1S6U6J3"/>
<evidence type="ECO:0000313" key="2">
    <source>
        <dbReference type="Proteomes" id="UP000190868"/>
    </source>
</evidence>
<gene>
    <name evidence="1" type="ORF">CPIN18021_0463</name>
</gene>
<keyword evidence="2" id="KW-1185">Reference proteome</keyword>
<dbReference type="RefSeq" id="WP_078424330.1">
    <property type="nucleotide sequence ID" value="NZ_MBGA01000024.1"/>
</dbReference>
<organism evidence="1 2">
    <name type="scientific">Campylobacter pinnipediorum subsp. caledonicus</name>
    <dbReference type="NCBI Taxonomy" id="1874362"/>
    <lineage>
        <taxon>Bacteria</taxon>
        <taxon>Pseudomonadati</taxon>
        <taxon>Campylobacterota</taxon>
        <taxon>Epsilonproteobacteria</taxon>
        <taxon>Campylobacterales</taxon>
        <taxon>Campylobacteraceae</taxon>
        <taxon>Campylobacter</taxon>
    </lineage>
</organism>
<dbReference type="Proteomes" id="UP000190868">
    <property type="component" value="Chromosome"/>
</dbReference>
<protein>
    <submittedName>
        <fullName evidence="1">Uncharacterized protein</fullName>
    </submittedName>
</protein>